<dbReference type="EMBL" id="JACHBW010000030">
    <property type="protein sequence ID" value="MBB6106665.1"/>
    <property type="molecule type" value="Genomic_DNA"/>
</dbReference>
<dbReference type="InterPro" id="IPR052948">
    <property type="entry name" value="Low_temp-induced_all0457"/>
</dbReference>
<feature type="domain" description="General stress protein 17M-like" evidence="2">
    <location>
        <begin position="7"/>
        <end position="74"/>
    </location>
</feature>
<dbReference type="InterPro" id="IPR025889">
    <property type="entry name" value="GSP17M-like_dom"/>
</dbReference>
<organism evidence="3 4">
    <name type="scientific">Paraburkholderia bannensis</name>
    <dbReference type="NCBI Taxonomy" id="765414"/>
    <lineage>
        <taxon>Bacteria</taxon>
        <taxon>Pseudomonadati</taxon>
        <taxon>Pseudomonadota</taxon>
        <taxon>Betaproteobacteria</taxon>
        <taxon>Burkholderiales</taxon>
        <taxon>Burkholderiaceae</taxon>
        <taxon>Paraburkholderia</taxon>
    </lineage>
</organism>
<keyword evidence="1" id="KW-0812">Transmembrane</keyword>
<keyword evidence="4" id="KW-1185">Reference proteome</keyword>
<evidence type="ECO:0000313" key="3">
    <source>
        <dbReference type="EMBL" id="MBB6106665.1"/>
    </source>
</evidence>
<keyword evidence="1" id="KW-1133">Transmembrane helix</keyword>
<dbReference type="PANTHER" id="PTHR36109">
    <property type="entry name" value="MEMBRANE PROTEIN-RELATED"/>
    <property type="match status" value="1"/>
</dbReference>
<gene>
    <name evidence="3" type="ORF">F4827_006541</name>
</gene>
<dbReference type="Pfam" id="PF11181">
    <property type="entry name" value="YflT"/>
    <property type="match status" value="1"/>
</dbReference>
<comment type="caution">
    <text evidence="3">The sequence shown here is derived from an EMBL/GenBank/DDBJ whole genome shotgun (WGS) entry which is preliminary data.</text>
</comment>
<evidence type="ECO:0000313" key="4">
    <source>
        <dbReference type="Proteomes" id="UP000571554"/>
    </source>
</evidence>
<evidence type="ECO:0000259" key="2">
    <source>
        <dbReference type="Pfam" id="PF11181"/>
    </source>
</evidence>
<feature type="transmembrane region" description="Helical" evidence="1">
    <location>
        <begin position="94"/>
        <end position="118"/>
    </location>
</feature>
<reference evidence="3 4" key="1">
    <citation type="submission" date="2020-08" db="EMBL/GenBank/DDBJ databases">
        <title>Above-ground endophytic microbial communities from plants in different locations in the United States.</title>
        <authorList>
            <person name="Frank C."/>
        </authorList>
    </citation>
    <scope>NUCLEOTIDE SEQUENCE [LARGE SCALE GENOMIC DNA]</scope>
    <source>
        <strain evidence="3 4">WP4_2_2</strain>
    </source>
</reference>
<sequence>MNQDNAVVSVFSNHAAADEAVKELSQNGFDLTRLSIVGKGFHSEEHAVGFYTAGDRIKSWGATGAFWGGIWGLLLSPALFLVPGLGVVGLAGPIVATVVSALEGAVLGGGVTAIGAALAELGVPKNDAVKYETALKANGFLLIVHGTPEEVEQARSILSQLGLVTAAGSEANS</sequence>
<feature type="transmembrane region" description="Helical" evidence="1">
    <location>
        <begin position="65"/>
        <end position="88"/>
    </location>
</feature>
<dbReference type="AlphaFoldDB" id="A0A7W9WUR1"/>
<dbReference type="RefSeq" id="WP_183732403.1">
    <property type="nucleotide sequence ID" value="NZ_JACHBW010000030.1"/>
</dbReference>
<keyword evidence="1" id="KW-0472">Membrane</keyword>
<accession>A0A7W9WUR1</accession>
<dbReference type="Proteomes" id="UP000571554">
    <property type="component" value="Unassembled WGS sequence"/>
</dbReference>
<evidence type="ECO:0000256" key="1">
    <source>
        <dbReference type="SAM" id="Phobius"/>
    </source>
</evidence>
<name>A0A7W9WUR1_9BURK</name>
<protein>
    <submittedName>
        <fullName evidence="3">Putative membrane protein</fullName>
    </submittedName>
</protein>
<dbReference type="PANTHER" id="PTHR36109:SF2">
    <property type="entry name" value="MEMBRANE PROTEIN"/>
    <property type="match status" value="1"/>
</dbReference>
<proteinExistence type="predicted"/>